<protein>
    <submittedName>
        <fullName evidence="1">Uncharacterized protein</fullName>
    </submittedName>
</protein>
<accession>A0A0E9UA81</accession>
<evidence type="ECO:0000313" key="1">
    <source>
        <dbReference type="EMBL" id="JAH62784.1"/>
    </source>
</evidence>
<organism evidence="1">
    <name type="scientific">Anguilla anguilla</name>
    <name type="common">European freshwater eel</name>
    <name type="synonym">Muraena anguilla</name>
    <dbReference type="NCBI Taxonomy" id="7936"/>
    <lineage>
        <taxon>Eukaryota</taxon>
        <taxon>Metazoa</taxon>
        <taxon>Chordata</taxon>
        <taxon>Craniata</taxon>
        <taxon>Vertebrata</taxon>
        <taxon>Euteleostomi</taxon>
        <taxon>Actinopterygii</taxon>
        <taxon>Neopterygii</taxon>
        <taxon>Teleostei</taxon>
        <taxon>Anguilliformes</taxon>
        <taxon>Anguillidae</taxon>
        <taxon>Anguilla</taxon>
    </lineage>
</organism>
<sequence length="33" mass="3955">MLMQHNLWNNVSRTRSTYILSMLYFLSLCADCE</sequence>
<reference evidence="1" key="2">
    <citation type="journal article" date="2015" name="Fish Shellfish Immunol.">
        <title>Early steps in the European eel (Anguilla anguilla)-Vibrio vulnificus interaction in the gills: Role of the RtxA13 toxin.</title>
        <authorList>
            <person name="Callol A."/>
            <person name="Pajuelo D."/>
            <person name="Ebbesson L."/>
            <person name="Teles M."/>
            <person name="MacKenzie S."/>
            <person name="Amaro C."/>
        </authorList>
    </citation>
    <scope>NUCLEOTIDE SEQUENCE</scope>
</reference>
<reference evidence="1" key="1">
    <citation type="submission" date="2014-11" db="EMBL/GenBank/DDBJ databases">
        <authorList>
            <person name="Amaro Gonzalez C."/>
        </authorList>
    </citation>
    <scope>NUCLEOTIDE SEQUENCE</scope>
</reference>
<dbReference type="EMBL" id="GBXM01045793">
    <property type="protein sequence ID" value="JAH62784.1"/>
    <property type="molecule type" value="Transcribed_RNA"/>
</dbReference>
<name>A0A0E9UA81_ANGAN</name>
<dbReference type="AlphaFoldDB" id="A0A0E9UA81"/>
<proteinExistence type="predicted"/>